<keyword evidence="4" id="KW-0067">ATP-binding</keyword>
<evidence type="ECO:0000313" key="6">
    <source>
        <dbReference type="EMBL" id="PIS42129.1"/>
    </source>
</evidence>
<evidence type="ECO:0000256" key="3">
    <source>
        <dbReference type="ARBA" id="ARBA00022741"/>
    </source>
</evidence>
<dbReference type="Gene3D" id="3.40.50.300">
    <property type="entry name" value="P-loop containing nucleotide triphosphate hydrolases"/>
    <property type="match status" value="1"/>
</dbReference>
<dbReference type="InterPro" id="IPR003593">
    <property type="entry name" value="AAA+_ATPase"/>
</dbReference>
<dbReference type="InterPro" id="IPR003439">
    <property type="entry name" value="ABC_transporter-like_ATP-bd"/>
</dbReference>
<dbReference type="InterPro" id="IPR017871">
    <property type="entry name" value="ABC_transporter-like_CS"/>
</dbReference>
<dbReference type="PANTHER" id="PTHR42711:SF5">
    <property type="entry name" value="ABC TRANSPORTER ATP-BINDING PROTEIN NATA"/>
    <property type="match status" value="1"/>
</dbReference>
<organism evidence="6 7">
    <name type="scientific">Candidatus Kerfeldbacteria bacterium CG08_land_8_20_14_0_20_40_16</name>
    <dbReference type="NCBI Taxonomy" id="2014244"/>
    <lineage>
        <taxon>Bacteria</taxon>
        <taxon>Candidatus Kerfeldiibacteriota</taxon>
    </lineage>
</organism>
<dbReference type="InterPro" id="IPR027417">
    <property type="entry name" value="P-loop_NTPase"/>
</dbReference>
<name>A0A2H0YUY9_9BACT</name>
<dbReference type="SMART" id="SM00382">
    <property type="entry name" value="AAA"/>
    <property type="match status" value="1"/>
</dbReference>
<dbReference type="Proteomes" id="UP000231542">
    <property type="component" value="Unassembled WGS sequence"/>
</dbReference>
<dbReference type="GO" id="GO:0005524">
    <property type="term" value="F:ATP binding"/>
    <property type="evidence" value="ECO:0007669"/>
    <property type="project" value="UniProtKB-KW"/>
</dbReference>
<keyword evidence="3" id="KW-0547">Nucleotide-binding</keyword>
<evidence type="ECO:0000313" key="7">
    <source>
        <dbReference type="Proteomes" id="UP000231542"/>
    </source>
</evidence>
<feature type="domain" description="ABC transporter" evidence="5">
    <location>
        <begin position="4"/>
        <end position="227"/>
    </location>
</feature>
<evidence type="ECO:0000256" key="1">
    <source>
        <dbReference type="ARBA" id="ARBA00005417"/>
    </source>
</evidence>
<dbReference type="EMBL" id="PEXU01000057">
    <property type="protein sequence ID" value="PIS42129.1"/>
    <property type="molecule type" value="Genomic_DNA"/>
</dbReference>
<dbReference type="SUPFAM" id="SSF52540">
    <property type="entry name" value="P-loop containing nucleoside triphosphate hydrolases"/>
    <property type="match status" value="1"/>
</dbReference>
<dbReference type="CDD" id="cd03230">
    <property type="entry name" value="ABC_DR_subfamily_A"/>
    <property type="match status" value="1"/>
</dbReference>
<sequence>MSVIEVQNLKKYFGKIKAVDDISFTVERGEIFGFLGPNGAGKTTAIRCMMDFIRPQYGSIKILDKDAQKDTVELKKNIGYLSGYVSLYDKWTGKTHIDFVCSLNGGEDRSKELIEKFDFDPTRKAKHLSSGNKQKLGLIMAFMLRPEVLILDEPTIGLDPLLQNTVYELLREATNNGSTVFMSSHNLAEVDRICSRVGIIKNGKMVAVESIHALKEMRMYTVTAYFSEDFDKNAFKMDGTEIAKELPKGLVLNVKGDLDPLIKKLGQFNLKDLEIEHASLDDIFLEYY</sequence>
<dbReference type="GO" id="GO:0016887">
    <property type="term" value="F:ATP hydrolysis activity"/>
    <property type="evidence" value="ECO:0007669"/>
    <property type="project" value="InterPro"/>
</dbReference>
<keyword evidence="2" id="KW-0813">Transport</keyword>
<comment type="caution">
    <text evidence="6">The sequence shown here is derived from an EMBL/GenBank/DDBJ whole genome shotgun (WGS) entry which is preliminary data.</text>
</comment>
<comment type="similarity">
    <text evidence="1">Belongs to the ABC transporter superfamily.</text>
</comment>
<proteinExistence type="inferred from homology"/>
<evidence type="ECO:0000259" key="5">
    <source>
        <dbReference type="PROSITE" id="PS50893"/>
    </source>
</evidence>
<protein>
    <submittedName>
        <fullName evidence="6">ABC transporter</fullName>
    </submittedName>
</protein>
<dbReference type="PROSITE" id="PS00211">
    <property type="entry name" value="ABC_TRANSPORTER_1"/>
    <property type="match status" value="1"/>
</dbReference>
<dbReference type="InterPro" id="IPR050763">
    <property type="entry name" value="ABC_transporter_ATP-binding"/>
</dbReference>
<evidence type="ECO:0000256" key="2">
    <source>
        <dbReference type="ARBA" id="ARBA00022448"/>
    </source>
</evidence>
<evidence type="ECO:0000256" key="4">
    <source>
        <dbReference type="ARBA" id="ARBA00022840"/>
    </source>
</evidence>
<reference evidence="6 7" key="1">
    <citation type="submission" date="2017-09" db="EMBL/GenBank/DDBJ databases">
        <title>Depth-based differentiation of microbial function through sediment-hosted aquifers and enrichment of novel symbionts in the deep terrestrial subsurface.</title>
        <authorList>
            <person name="Probst A.J."/>
            <person name="Ladd B."/>
            <person name="Jarett J.K."/>
            <person name="Geller-Mcgrath D.E."/>
            <person name="Sieber C.M."/>
            <person name="Emerson J.B."/>
            <person name="Anantharaman K."/>
            <person name="Thomas B.C."/>
            <person name="Malmstrom R."/>
            <person name="Stieglmeier M."/>
            <person name="Klingl A."/>
            <person name="Woyke T."/>
            <person name="Ryan C.M."/>
            <person name="Banfield J.F."/>
        </authorList>
    </citation>
    <scope>NUCLEOTIDE SEQUENCE [LARGE SCALE GENOMIC DNA]</scope>
    <source>
        <strain evidence="6">CG08_land_8_20_14_0_20_40_16</strain>
    </source>
</reference>
<dbReference type="Pfam" id="PF00005">
    <property type="entry name" value="ABC_tran"/>
    <property type="match status" value="1"/>
</dbReference>
<accession>A0A2H0YUY9</accession>
<gene>
    <name evidence="6" type="ORF">COT24_05325</name>
</gene>
<dbReference type="AlphaFoldDB" id="A0A2H0YUY9"/>
<dbReference type="PROSITE" id="PS50893">
    <property type="entry name" value="ABC_TRANSPORTER_2"/>
    <property type="match status" value="1"/>
</dbReference>
<dbReference type="PANTHER" id="PTHR42711">
    <property type="entry name" value="ABC TRANSPORTER ATP-BINDING PROTEIN"/>
    <property type="match status" value="1"/>
</dbReference>